<reference evidence="5" key="1">
    <citation type="submission" date="2016-06" db="UniProtKB">
        <authorList>
            <consortium name="WormBaseParasite"/>
        </authorList>
    </citation>
    <scope>IDENTIFICATION</scope>
</reference>
<dbReference type="InterPro" id="IPR033270">
    <property type="entry name" value="VPRBP/DCAF1"/>
</dbReference>
<dbReference type="EMBL" id="UYRT01079895">
    <property type="protein sequence ID" value="VDN21613.1"/>
    <property type="molecule type" value="Genomic_DNA"/>
</dbReference>
<protein>
    <submittedName>
        <fullName evidence="5">Adaptin_N domain-containing protein</fullName>
    </submittedName>
</protein>
<proteinExistence type="predicted"/>
<evidence type="ECO:0000313" key="4">
    <source>
        <dbReference type="Proteomes" id="UP000271098"/>
    </source>
</evidence>
<dbReference type="GO" id="GO:0080008">
    <property type="term" value="C:Cul4-RING E3 ubiquitin ligase complex"/>
    <property type="evidence" value="ECO:0007669"/>
    <property type="project" value="TreeGrafter"/>
</dbReference>
<organism evidence="5">
    <name type="scientific">Gongylonema pulchrum</name>
    <dbReference type="NCBI Taxonomy" id="637853"/>
    <lineage>
        <taxon>Eukaryota</taxon>
        <taxon>Metazoa</taxon>
        <taxon>Ecdysozoa</taxon>
        <taxon>Nematoda</taxon>
        <taxon>Chromadorea</taxon>
        <taxon>Rhabditida</taxon>
        <taxon>Spirurina</taxon>
        <taxon>Spiruromorpha</taxon>
        <taxon>Spiruroidea</taxon>
        <taxon>Gongylonematidae</taxon>
        <taxon>Gongylonema</taxon>
    </lineage>
</organism>
<name>A0A183DWI8_9BILA</name>
<dbReference type="WBParaSite" id="GPUH_0001309301-mRNA-1">
    <property type="protein sequence ID" value="GPUH_0001309301-mRNA-1"/>
    <property type="gene ID" value="GPUH_0001309301"/>
</dbReference>
<accession>A0A183DWI8</accession>
<dbReference type="Proteomes" id="UP000271098">
    <property type="component" value="Unassembled WGS sequence"/>
</dbReference>
<gene>
    <name evidence="3" type="ORF">GPUH_LOCUS13079</name>
</gene>
<keyword evidence="4" id="KW-1185">Reference proteome</keyword>
<dbReference type="PANTHER" id="PTHR13129:SF4">
    <property type="entry name" value="DDB1- AND CUL4-ASSOCIATED FACTOR 1"/>
    <property type="match status" value="1"/>
</dbReference>
<dbReference type="PANTHER" id="PTHR13129">
    <property type="entry name" value="VPRBP PROTEIN-RELATED"/>
    <property type="match status" value="1"/>
</dbReference>
<evidence type="ECO:0000256" key="1">
    <source>
        <dbReference type="ARBA" id="ARBA00004123"/>
    </source>
</evidence>
<dbReference type="GO" id="GO:0016567">
    <property type="term" value="P:protein ubiquitination"/>
    <property type="evidence" value="ECO:0007669"/>
    <property type="project" value="InterPro"/>
</dbReference>
<dbReference type="OrthoDB" id="27563at2759"/>
<sequence length="125" mass="14430">MDIILRYLRCAQNYDSRLVFCVLKLLKETYENRSMDIILRYLRCAQNYDSRLVFCVLKYLSGLLVHRKLALDFVAAGGVELLVRVHRESVASVVVATCLYYLAYNVDAMQDVCILPEDTLDKVVE</sequence>
<keyword evidence="2" id="KW-0539">Nucleus</keyword>
<evidence type="ECO:0000256" key="2">
    <source>
        <dbReference type="ARBA" id="ARBA00023242"/>
    </source>
</evidence>
<evidence type="ECO:0000313" key="5">
    <source>
        <dbReference type="WBParaSite" id="GPUH_0001309301-mRNA-1"/>
    </source>
</evidence>
<comment type="subcellular location">
    <subcellularLocation>
        <location evidence="1">Nucleus</location>
    </subcellularLocation>
</comment>
<dbReference type="AlphaFoldDB" id="A0A183DWI8"/>
<reference evidence="3 4" key="2">
    <citation type="submission" date="2018-11" db="EMBL/GenBank/DDBJ databases">
        <authorList>
            <consortium name="Pathogen Informatics"/>
        </authorList>
    </citation>
    <scope>NUCLEOTIDE SEQUENCE [LARGE SCALE GENOMIC DNA]</scope>
</reference>
<dbReference type="GO" id="GO:0005634">
    <property type="term" value="C:nucleus"/>
    <property type="evidence" value="ECO:0007669"/>
    <property type="project" value="UniProtKB-SubCell"/>
</dbReference>
<evidence type="ECO:0000313" key="3">
    <source>
        <dbReference type="EMBL" id="VDN21613.1"/>
    </source>
</evidence>